<dbReference type="RefSeq" id="WP_304434790.1">
    <property type="nucleotide sequence ID" value="NZ_JAUKUC010000001.1"/>
</dbReference>
<dbReference type="EMBL" id="JAUKUC010000001">
    <property type="protein sequence ID" value="MDO1511529.1"/>
    <property type="molecule type" value="Genomic_DNA"/>
</dbReference>
<name>A0ABT8RMG6_9FLAO</name>
<accession>A0ABT8RMG6</accession>
<reference evidence="1" key="2">
    <citation type="submission" date="2023-06" db="EMBL/GenBank/DDBJ databases">
        <authorList>
            <person name="Lucena T."/>
            <person name="Sun Q."/>
        </authorList>
    </citation>
    <scope>NUCLEOTIDE SEQUENCE</scope>
    <source>
        <strain evidence="1">CECT 8869</strain>
    </source>
</reference>
<dbReference type="Pfam" id="PF12900">
    <property type="entry name" value="Pyridox_ox_2"/>
    <property type="match status" value="1"/>
</dbReference>
<gene>
    <name evidence="1" type="ORF">Q2T41_02465</name>
</gene>
<sequence length="155" mass="17693">MRRNLTEEECKAILEKNYIGRLAYISAGFPHILPITFYYDVKHNTIISYSADGHKIKAMRKNNAVSMGVDEISSIENWKSVLVQGTFEELSRIDAKHMLHEFSEGVKEVLLNKYGAYPKYISEFSAKINAEDAPIVFRINISDFTGKLRENKSAN</sequence>
<organism evidence="1 2">
    <name type="scientific">Maribacter confluentis</name>
    <dbReference type="NCBI Taxonomy" id="1656093"/>
    <lineage>
        <taxon>Bacteria</taxon>
        <taxon>Pseudomonadati</taxon>
        <taxon>Bacteroidota</taxon>
        <taxon>Flavobacteriia</taxon>
        <taxon>Flavobacteriales</taxon>
        <taxon>Flavobacteriaceae</taxon>
        <taxon>Maribacter</taxon>
    </lineage>
</organism>
<keyword evidence="2" id="KW-1185">Reference proteome</keyword>
<protein>
    <submittedName>
        <fullName evidence="1">Pyridoxamine 5'-phosphate oxidase family protein</fullName>
    </submittedName>
</protein>
<comment type="caution">
    <text evidence="1">The sequence shown here is derived from an EMBL/GenBank/DDBJ whole genome shotgun (WGS) entry which is preliminary data.</text>
</comment>
<dbReference type="SUPFAM" id="SSF50475">
    <property type="entry name" value="FMN-binding split barrel"/>
    <property type="match status" value="1"/>
</dbReference>
<dbReference type="InterPro" id="IPR012349">
    <property type="entry name" value="Split_barrel_FMN-bd"/>
</dbReference>
<proteinExistence type="predicted"/>
<reference evidence="1" key="1">
    <citation type="journal article" date="2014" name="Int. J. Syst. Evol. Microbiol.">
        <title>Complete genome of a new Firmicutes species belonging to the dominant human colonic microbiota ('Ruminococcus bicirculans') reveals two chromosomes and a selective capacity to utilize plant glucans.</title>
        <authorList>
            <consortium name="NISC Comparative Sequencing Program"/>
            <person name="Wegmann U."/>
            <person name="Louis P."/>
            <person name="Goesmann A."/>
            <person name="Henrissat B."/>
            <person name="Duncan S.H."/>
            <person name="Flint H.J."/>
        </authorList>
    </citation>
    <scope>NUCLEOTIDE SEQUENCE</scope>
    <source>
        <strain evidence="1">CECT 8869</strain>
    </source>
</reference>
<dbReference type="Proteomes" id="UP001168579">
    <property type="component" value="Unassembled WGS sequence"/>
</dbReference>
<evidence type="ECO:0000313" key="1">
    <source>
        <dbReference type="EMBL" id="MDO1511529.1"/>
    </source>
</evidence>
<dbReference type="InterPro" id="IPR024747">
    <property type="entry name" value="Pyridox_Oxase-rel"/>
</dbReference>
<evidence type="ECO:0000313" key="2">
    <source>
        <dbReference type="Proteomes" id="UP001168579"/>
    </source>
</evidence>
<dbReference type="Gene3D" id="2.30.110.10">
    <property type="entry name" value="Electron Transport, Fmn-binding Protein, Chain A"/>
    <property type="match status" value="1"/>
</dbReference>